<sequence>MSQAEAAPLMSIQDMMKHAGKSYSTVTKWSSGVLASPYPEPVRNGKKFLGWRREDIERADERNRYSTADYLYGKAGKQ</sequence>
<dbReference type="RefSeq" id="WP_125979267.1">
    <property type="nucleotide sequence ID" value="NZ_QXGL01000001.1"/>
</dbReference>
<evidence type="ECO:0000313" key="1">
    <source>
        <dbReference type="EMBL" id="RSX53971.1"/>
    </source>
</evidence>
<reference evidence="1 2" key="1">
    <citation type="submission" date="2018-09" db="EMBL/GenBank/DDBJ databases">
        <title>Characterization of the phylogenetic diversity of five novel species belonging to the genus Bifidobacterium.</title>
        <authorList>
            <person name="Lugli G.A."/>
            <person name="Duranti S."/>
            <person name="Milani C."/>
        </authorList>
    </citation>
    <scope>NUCLEOTIDE SEQUENCE [LARGE SCALE GENOMIC DNA]</scope>
    <source>
        <strain evidence="1 2">2034B</strain>
    </source>
</reference>
<keyword evidence="2" id="KW-1185">Reference proteome</keyword>
<accession>A0A430FMN0</accession>
<organism evidence="1 2">
    <name type="scientific">Bifidobacterium goeldii</name>
    <dbReference type="NCBI Taxonomy" id="2306975"/>
    <lineage>
        <taxon>Bacteria</taxon>
        <taxon>Bacillati</taxon>
        <taxon>Actinomycetota</taxon>
        <taxon>Actinomycetes</taxon>
        <taxon>Bifidobacteriales</taxon>
        <taxon>Bifidobacteriaceae</taxon>
        <taxon>Bifidobacterium</taxon>
    </lineage>
</organism>
<dbReference type="Proteomes" id="UP000287533">
    <property type="component" value="Unassembled WGS sequence"/>
</dbReference>
<dbReference type="AlphaFoldDB" id="A0A430FMN0"/>
<gene>
    <name evidence="1" type="ORF">D2E25_0277</name>
</gene>
<dbReference type="OrthoDB" id="3234081at2"/>
<evidence type="ECO:0000313" key="2">
    <source>
        <dbReference type="Proteomes" id="UP000287533"/>
    </source>
</evidence>
<protein>
    <submittedName>
        <fullName evidence="1">Uncharacterized protein</fullName>
    </submittedName>
</protein>
<comment type="caution">
    <text evidence="1">The sequence shown here is derived from an EMBL/GenBank/DDBJ whole genome shotgun (WGS) entry which is preliminary data.</text>
</comment>
<dbReference type="EMBL" id="QXGL01000001">
    <property type="protein sequence ID" value="RSX53971.1"/>
    <property type="molecule type" value="Genomic_DNA"/>
</dbReference>
<name>A0A430FMN0_9BIFI</name>
<proteinExistence type="predicted"/>